<proteinExistence type="predicted"/>
<comment type="caution">
    <text evidence="2">The sequence shown here is derived from an EMBL/GenBank/DDBJ whole genome shotgun (WGS) entry which is preliminary data.</text>
</comment>
<dbReference type="Proteomes" id="UP001162031">
    <property type="component" value="Unassembled WGS sequence"/>
</dbReference>
<evidence type="ECO:0000313" key="2">
    <source>
        <dbReference type="EMBL" id="CAI5733926.1"/>
    </source>
</evidence>
<evidence type="ECO:0000313" key="3">
    <source>
        <dbReference type="Proteomes" id="UP001162031"/>
    </source>
</evidence>
<dbReference type="EMBL" id="CANTFL010001211">
    <property type="protein sequence ID" value="CAI5733926.1"/>
    <property type="molecule type" value="Genomic_DNA"/>
</dbReference>
<keyword evidence="3" id="KW-1185">Reference proteome</keyword>
<evidence type="ECO:0000256" key="1">
    <source>
        <dbReference type="SAM" id="MobiDB-lite"/>
    </source>
</evidence>
<accession>A0AAV0UFA9</accession>
<protein>
    <recommendedName>
        <fullName evidence="4">PX domain-containing protein</fullName>
    </recommendedName>
</protein>
<dbReference type="AlphaFoldDB" id="A0AAV0UFA9"/>
<reference evidence="2" key="1">
    <citation type="submission" date="2022-12" db="EMBL/GenBank/DDBJ databases">
        <authorList>
            <person name="Webb A."/>
        </authorList>
    </citation>
    <scope>NUCLEOTIDE SEQUENCE</scope>
    <source>
        <strain evidence="2">Hp1</strain>
    </source>
</reference>
<organism evidence="2 3">
    <name type="scientific">Hyaloperonospora brassicae</name>
    <name type="common">Brassica downy mildew</name>
    <name type="synonym">Peronospora brassicae</name>
    <dbReference type="NCBI Taxonomy" id="162125"/>
    <lineage>
        <taxon>Eukaryota</taxon>
        <taxon>Sar</taxon>
        <taxon>Stramenopiles</taxon>
        <taxon>Oomycota</taxon>
        <taxon>Peronosporomycetes</taxon>
        <taxon>Peronosporales</taxon>
        <taxon>Peronosporaceae</taxon>
        <taxon>Hyaloperonospora</taxon>
    </lineage>
</organism>
<evidence type="ECO:0008006" key="4">
    <source>
        <dbReference type="Google" id="ProtNLM"/>
    </source>
</evidence>
<gene>
    <name evidence="2" type="ORF">HBR001_LOCUS5998</name>
</gene>
<name>A0AAV0UFA9_HYABA</name>
<sequence length="249" mass="28159">MADPTTAIAATAATTCVVYPHELQTLVPHDCAVFLTVETGEQVELPPALQRHQLHPSLQFQLEPYRRWNATPALGFLHSIDRVDVCGTTRANKDDDGEPFTLAVHLRLPRSRLPTSPCNAKADARHSHRMRRKGQPTFTVERSFAEFQALRTHVLQAVCAIPQCTCAYCLDFVLYIRFKYSQPRRLATLLSGNEKRKQMLARWLEDLVTMGQRRAPTPGRRKCQAQRRVPAILQAFLLNTKAVYVASTK</sequence>
<feature type="region of interest" description="Disordered" evidence="1">
    <location>
        <begin position="116"/>
        <end position="135"/>
    </location>
</feature>